<evidence type="ECO:0000256" key="9">
    <source>
        <dbReference type="ARBA" id="ARBA00023186"/>
    </source>
</evidence>
<dbReference type="SUPFAM" id="SSF46565">
    <property type="entry name" value="Chaperone J-domain"/>
    <property type="match status" value="1"/>
</dbReference>
<dbReference type="InterPro" id="IPR036869">
    <property type="entry name" value="J_dom_sf"/>
</dbReference>
<dbReference type="EMBL" id="JAUCMX010000006">
    <property type="protein sequence ID" value="KAK3543235.1"/>
    <property type="molecule type" value="Genomic_DNA"/>
</dbReference>
<dbReference type="InterPro" id="IPR036525">
    <property type="entry name" value="Tubulin/FtsZ_GTPase_sf"/>
</dbReference>
<dbReference type="SMART" id="SM00865">
    <property type="entry name" value="Tubulin_C"/>
    <property type="match status" value="1"/>
</dbReference>
<evidence type="ECO:0000256" key="12">
    <source>
        <dbReference type="SAM" id="MobiDB-lite"/>
    </source>
</evidence>
<keyword evidence="9" id="KW-0143">Chaperone</keyword>
<dbReference type="Gene3D" id="3.30.1330.20">
    <property type="entry name" value="Tubulin/FtsZ, C-terminal domain"/>
    <property type="match status" value="1"/>
</dbReference>
<comment type="similarity">
    <text evidence="3">Belongs to the tubulin family.</text>
</comment>
<reference evidence="14" key="1">
    <citation type="submission" date="2023-06" db="EMBL/GenBank/DDBJ databases">
        <title>Male Hemibagrus guttatus genome.</title>
        <authorList>
            <person name="Bian C."/>
        </authorList>
    </citation>
    <scope>NUCLEOTIDE SEQUENCE</scope>
    <source>
        <strain evidence="14">Male_cb2023</strain>
        <tissue evidence="14">Muscle</tissue>
    </source>
</reference>
<dbReference type="PANTHER" id="PTHR11588">
    <property type="entry name" value="TUBULIN"/>
    <property type="match status" value="1"/>
</dbReference>
<evidence type="ECO:0000256" key="3">
    <source>
        <dbReference type="ARBA" id="ARBA00009636"/>
    </source>
</evidence>
<name>A0AAE0R4J8_9TELE</name>
<dbReference type="AlphaFoldDB" id="A0AAE0R4J8"/>
<dbReference type="CDD" id="cd02186">
    <property type="entry name" value="alpha_tubulin"/>
    <property type="match status" value="1"/>
</dbReference>
<dbReference type="InterPro" id="IPR001623">
    <property type="entry name" value="DnaJ_domain"/>
</dbReference>
<gene>
    <name evidence="14" type="ORF">QTP70_014101</name>
</gene>
<dbReference type="PROSITE" id="PS00636">
    <property type="entry name" value="DNAJ_1"/>
    <property type="match status" value="1"/>
</dbReference>
<keyword evidence="10" id="KW-0206">Cytoskeleton</keyword>
<dbReference type="Pfam" id="PF00091">
    <property type="entry name" value="Tubulin"/>
    <property type="match status" value="1"/>
</dbReference>
<dbReference type="GO" id="GO:0005874">
    <property type="term" value="C:microtubule"/>
    <property type="evidence" value="ECO:0007669"/>
    <property type="project" value="UniProtKB-KW"/>
</dbReference>
<dbReference type="InterPro" id="IPR002452">
    <property type="entry name" value="Alpha_tubulin"/>
</dbReference>
<evidence type="ECO:0000256" key="11">
    <source>
        <dbReference type="ARBA" id="ARBA00049117"/>
    </source>
</evidence>
<dbReference type="SUPFAM" id="SSF52490">
    <property type="entry name" value="Tubulin nucleotide-binding domain-like"/>
    <property type="match status" value="1"/>
</dbReference>
<feature type="region of interest" description="Disordered" evidence="12">
    <location>
        <begin position="669"/>
        <end position="699"/>
    </location>
</feature>
<dbReference type="FunFam" id="1.10.287.110:FF:000021">
    <property type="entry name" value="DnaJ (Hsp40) homolog, subfamily B, member 2"/>
    <property type="match status" value="1"/>
</dbReference>
<evidence type="ECO:0000256" key="5">
    <source>
        <dbReference type="ARBA" id="ARBA00022701"/>
    </source>
</evidence>
<evidence type="ECO:0000256" key="10">
    <source>
        <dbReference type="ARBA" id="ARBA00023212"/>
    </source>
</evidence>
<dbReference type="GO" id="GO:0007017">
    <property type="term" value="P:microtubule-based process"/>
    <property type="evidence" value="ECO:0007669"/>
    <property type="project" value="InterPro"/>
</dbReference>
<keyword evidence="15" id="KW-1185">Reference proteome</keyword>
<dbReference type="PROSITE" id="PS00227">
    <property type="entry name" value="TUBULIN"/>
    <property type="match status" value="1"/>
</dbReference>
<comment type="subcellular location">
    <subcellularLocation>
        <location evidence="2">Cytoplasm</location>
        <location evidence="2">Cytoskeleton</location>
    </subcellularLocation>
</comment>
<dbReference type="Proteomes" id="UP001274896">
    <property type="component" value="Unassembled WGS sequence"/>
</dbReference>
<dbReference type="PRINTS" id="PR01162">
    <property type="entry name" value="ALPHATUBULIN"/>
</dbReference>
<dbReference type="Pfam" id="PF03953">
    <property type="entry name" value="Tubulin_C"/>
    <property type="match status" value="1"/>
</dbReference>
<dbReference type="InterPro" id="IPR003903">
    <property type="entry name" value="UIM_dom"/>
</dbReference>
<evidence type="ECO:0000256" key="2">
    <source>
        <dbReference type="ARBA" id="ARBA00004245"/>
    </source>
</evidence>
<dbReference type="GO" id="GO:0005737">
    <property type="term" value="C:cytoplasm"/>
    <property type="evidence" value="ECO:0007669"/>
    <property type="project" value="UniProtKB-ARBA"/>
</dbReference>
<evidence type="ECO:0000256" key="8">
    <source>
        <dbReference type="ARBA" id="ARBA00023134"/>
    </source>
</evidence>
<dbReference type="Gene3D" id="6.10.140.100">
    <property type="match status" value="1"/>
</dbReference>
<dbReference type="Gene3D" id="1.10.287.110">
    <property type="entry name" value="DnaJ domain"/>
    <property type="match status" value="1"/>
</dbReference>
<dbReference type="InterPro" id="IPR018253">
    <property type="entry name" value="DnaJ_domain_CS"/>
</dbReference>
<dbReference type="PRINTS" id="PR00625">
    <property type="entry name" value="JDOMAIN"/>
</dbReference>
<feature type="region of interest" description="Disordered" evidence="12">
    <location>
        <begin position="723"/>
        <end position="791"/>
    </location>
</feature>
<dbReference type="SUPFAM" id="SSF55307">
    <property type="entry name" value="Tubulin C-terminal domain-like"/>
    <property type="match status" value="1"/>
</dbReference>
<dbReference type="InterPro" id="IPR018316">
    <property type="entry name" value="Tubulin/FtsZ_2-layer-sand-dom"/>
</dbReference>
<feature type="compositionally biased region" description="Basic and acidic residues" evidence="12">
    <location>
        <begin position="742"/>
        <end position="761"/>
    </location>
</feature>
<dbReference type="PROSITE" id="PS50330">
    <property type="entry name" value="UIM"/>
    <property type="match status" value="1"/>
</dbReference>
<evidence type="ECO:0000259" key="13">
    <source>
        <dbReference type="PROSITE" id="PS50076"/>
    </source>
</evidence>
<dbReference type="PROSITE" id="PS50076">
    <property type="entry name" value="DNAJ_2"/>
    <property type="match status" value="1"/>
</dbReference>
<comment type="catalytic activity">
    <reaction evidence="11">
        <text>GTP + H2O = GDP + phosphate + H(+)</text>
        <dbReference type="Rhea" id="RHEA:19669"/>
        <dbReference type="ChEBI" id="CHEBI:15377"/>
        <dbReference type="ChEBI" id="CHEBI:15378"/>
        <dbReference type="ChEBI" id="CHEBI:37565"/>
        <dbReference type="ChEBI" id="CHEBI:43474"/>
        <dbReference type="ChEBI" id="CHEBI:58189"/>
    </reaction>
    <physiologicalReaction direction="left-to-right" evidence="11">
        <dbReference type="Rhea" id="RHEA:19670"/>
    </physiologicalReaction>
</comment>
<comment type="caution">
    <text evidence="14">The sequence shown here is derived from an EMBL/GenBank/DDBJ whole genome shotgun (WGS) entry which is preliminary data.</text>
</comment>
<dbReference type="Pfam" id="PF00226">
    <property type="entry name" value="DnaJ"/>
    <property type="match status" value="1"/>
</dbReference>
<dbReference type="SMART" id="SM00864">
    <property type="entry name" value="Tubulin"/>
    <property type="match status" value="1"/>
</dbReference>
<comment type="cofactor">
    <cofactor evidence="1">
        <name>Mg(2+)</name>
        <dbReference type="ChEBI" id="CHEBI:18420"/>
    </cofactor>
</comment>
<dbReference type="PRINTS" id="PR01161">
    <property type="entry name" value="TUBULIN"/>
</dbReference>
<keyword evidence="7" id="KW-0378">Hydrolase</keyword>
<dbReference type="GO" id="GO:0005525">
    <property type="term" value="F:GTP binding"/>
    <property type="evidence" value="ECO:0007669"/>
    <property type="project" value="UniProtKB-KW"/>
</dbReference>
<dbReference type="InterPro" id="IPR023123">
    <property type="entry name" value="Tubulin_C"/>
</dbReference>
<protein>
    <recommendedName>
        <fullName evidence="13">J domain-containing protein</fullName>
    </recommendedName>
</protein>
<dbReference type="SMART" id="SM00726">
    <property type="entry name" value="UIM"/>
    <property type="match status" value="2"/>
</dbReference>
<feature type="domain" description="J" evidence="13">
    <location>
        <begin position="422"/>
        <end position="488"/>
    </location>
</feature>
<dbReference type="GO" id="GO:0005200">
    <property type="term" value="F:structural constituent of cytoskeleton"/>
    <property type="evidence" value="ECO:0007669"/>
    <property type="project" value="InterPro"/>
</dbReference>
<accession>A0AAE0R4J8</accession>
<keyword evidence="8" id="KW-0342">GTP-binding</keyword>
<organism evidence="14 15">
    <name type="scientific">Hemibagrus guttatus</name>
    <dbReference type="NCBI Taxonomy" id="175788"/>
    <lineage>
        <taxon>Eukaryota</taxon>
        <taxon>Metazoa</taxon>
        <taxon>Chordata</taxon>
        <taxon>Craniata</taxon>
        <taxon>Vertebrata</taxon>
        <taxon>Euteleostomi</taxon>
        <taxon>Actinopterygii</taxon>
        <taxon>Neopterygii</taxon>
        <taxon>Teleostei</taxon>
        <taxon>Ostariophysi</taxon>
        <taxon>Siluriformes</taxon>
        <taxon>Bagridae</taxon>
        <taxon>Hemibagrus</taxon>
    </lineage>
</organism>
<keyword evidence="5" id="KW-0493">Microtubule</keyword>
<keyword evidence="4" id="KW-0963">Cytoplasm</keyword>
<dbReference type="FunFam" id="3.40.50.1440:FF:000002">
    <property type="entry name" value="Tubulin alpha chain"/>
    <property type="match status" value="1"/>
</dbReference>
<dbReference type="InterPro" id="IPR037103">
    <property type="entry name" value="Tubulin/FtsZ-like_C"/>
</dbReference>
<keyword evidence="6" id="KW-0547">Nucleotide-binding</keyword>
<sequence>MRECISMHVGQAGAQMGNACWELYCLEHGIQPDGQMPSDKTFGGGDDSFNTFFSETGAGKHVPRAIFVDLEPTVIDEVRTGTYRQLFHPEQLITGKEDAANNYARGHYTIGKEIIDLVLDRTRKLADQCTGLQGFLIFHSFGGGTGSGFTSLLMERLSVDYGKKSKLEFAIYPAPQVSTAVVEPYNSILTTHTTLEHSDCAFMVDNEAIYDICRKNLDIERPTYTNLNRLIGQIVSSITASLRFDGALNVDLTEFQTNLVPYPRIHFPLATYAPVISAEKAYHEQLSVADITNACFEPSNQMVKCDPRHGKYMACCLLYRGDVVPKDVNSAIAAIKTKRTIQFVDWCPTGFKVGINYQPPTVVPGGDLAKVQRAVCMLSNTTAIAEAWARLDHKFDLMYAKRAFVHWYVGEGMEEGWEDMVDYYDILGVSRSASPDDIKKAYRKQALRWHPDKNPDNKEEAERKFKEIAEAYEVLSDKSKREAYDAYGKGGMPSSGSGGGSFPDDFPGFTFTFRSPDEVFREFFGGQDPFADFFDDFSFGGIHSGMHSAFHGHHGPSRLGTSRFFSFPSADVDFTTFSSSSLGGFGTGGGNFKSVSTSTRIVNGKRTTTKKIRENGQEKTEIEEDGVLKSVLINGVEDEMALALELSRREQSSQPQRTEQNQLPANAAHSNLANHNPRNSTRRSFSSTPFFSYPSDNDEEDEDLQMALAYSLSEMEAQQRAATSTQDMISGARGGRVKQRKLKDANHEPKSVREGIHESAHESVQITCSSLEEKGTGKGRGGLEKSASPEVVLLEDRKGDERVANGTTVMKSKRKCQCVVC</sequence>
<dbReference type="InterPro" id="IPR000217">
    <property type="entry name" value="Tubulin"/>
</dbReference>
<dbReference type="InterPro" id="IPR008280">
    <property type="entry name" value="Tub_FtsZ_C"/>
</dbReference>
<evidence type="ECO:0000313" key="15">
    <source>
        <dbReference type="Proteomes" id="UP001274896"/>
    </source>
</evidence>
<dbReference type="SMART" id="SM00271">
    <property type="entry name" value="DnaJ"/>
    <property type="match status" value="1"/>
</dbReference>
<dbReference type="Gene3D" id="1.10.287.600">
    <property type="entry name" value="Helix hairpin bin"/>
    <property type="match status" value="1"/>
</dbReference>
<dbReference type="InterPro" id="IPR017975">
    <property type="entry name" value="Tubulin_CS"/>
</dbReference>
<evidence type="ECO:0000256" key="1">
    <source>
        <dbReference type="ARBA" id="ARBA00001946"/>
    </source>
</evidence>
<evidence type="ECO:0000256" key="7">
    <source>
        <dbReference type="ARBA" id="ARBA00022801"/>
    </source>
</evidence>
<evidence type="ECO:0000256" key="6">
    <source>
        <dbReference type="ARBA" id="ARBA00022741"/>
    </source>
</evidence>
<evidence type="ECO:0000313" key="14">
    <source>
        <dbReference type="EMBL" id="KAK3543235.1"/>
    </source>
</evidence>
<feature type="compositionally biased region" description="Low complexity" evidence="12">
    <location>
        <begin position="669"/>
        <end position="695"/>
    </location>
</feature>
<proteinExistence type="inferred from homology"/>
<evidence type="ECO:0000256" key="4">
    <source>
        <dbReference type="ARBA" id="ARBA00022490"/>
    </source>
</evidence>
<dbReference type="FunFam" id="3.30.1330.20:FF:000001">
    <property type="entry name" value="Tubulin alpha chain"/>
    <property type="match status" value="1"/>
</dbReference>
<dbReference type="InterPro" id="IPR003008">
    <property type="entry name" value="Tubulin_FtsZ_GTPase"/>
</dbReference>
<dbReference type="Gene3D" id="3.40.50.1440">
    <property type="entry name" value="Tubulin/FtsZ, GTPase domain"/>
    <property type="match status" value="1"/>
</dbReference>
<dbReference type="CDD" id="cd06257">
    <property type="entry name" value="DnaJ"/>
    <property type="match status" value="1"/>
</dbReference>
<dbReference type="GO" id="GO:0016787">
    <property type="term" value="F:hydrolase activity"/>
    <property type="evidence" value="ECO:0007669"/>
    <property type="project" value="UniProtKB-KW"/>
</dbReference>